<evidence type="ECO:0000256" key="3">
    <source>
        <dbReference type="SAM" id="MobiDB-lite"/>
    </source>
</evidence>
<dbReference type="SUPFAM" id="SSF53098">
    <property type="entry name" value="Ribonuclease H-like"/>
    <property type="match status" value="1"/>
</dbReference>
<dbReference type="InterPro" id="IPR041577">
    <property type="entry name" value="RT_RNaseH_2"/>
</dbReference>
<dbReference type="STRING" id="47428.A0A284SB98"/>
<evidence type="ECO:0000256" key="2">
    <source>
        <dbReference type="ARBA" id="ARBA00023268"/>
    </source>
</evidence>
<dbReference type="Gene3D" id="3.30.70.270">
    <property type="match status" value="2"/>
</dbReference>
<dbReference type="PROSITE" id="PS50994">
    <property type="entry name" value="INTEGRASE"/>
    <property type="match status" value="1"/>
</dbReference>
<reference evidence="6" key="1">
    <citation type="journal article" date="2017" name="Nat. Ecol. Evol.">
        <title>Genome expansion and lineage-specific genetic innovations in the forest pathogenic fungi Armillaria.</title>
        <authorList>
            <person name="Sipos G."/>
            <person name="Prasanna A.N."/>
            <person name="Walter M.C."/>
            <person name="O'Connor E."/>
            <person name="Balint B."/>
            <person name="Krizsan K."/>
            <person name="Kiss B."/>
            <person name="Hess J."/>
            <person name="Varga T."/>
            <person name="Slot J."/>
            <person name="Riley R."/>
            <person name="Boka B."/>
            <person name="Rigling D."/>
            <person name="Barry K."/>
            <person name="Lee J."/>
            <person name="Mihaltcheva S."/>
            <person name="LaButti K."/>
            <person name="Lipzen A."/>
            <person name="Waldron R."/>
            <person name="Moloney N.M."/>
            <person name="Sperisen C."/>
            <person name="Kredics L."/>
            <person name="Vagvoelgyi C."/>
            <person name="Patrignani A."/>
            <person name="Fitzpatrick D."/>
            <person name="Nagy I."/>
            <person name="Doyle S."/>
            <person name="Anderson J.B."/>
            <person name="Grigoriev I.V."/>
            <person name="Gueldener U."/>
            <person name="Muensterkoetter M."/>
            <person name="Nagy L.G."/>
        </authorList>
    </citation>
    <scope>NUCLEOTIDE SEQUENCE [LARGE SCALE GENOMIC DNA]</scope>
    <source>
        <strain evidence="6">C18/9</strain>
    </source>
</reference>
<dbReference type="Gene3D" id="3.30.420.10">
    <property type="entry name" value="Ribonuclease H-like superfamily/Ribonuclease H"/>
    <property type="match status" value="1"/>
</dbReference>
<dbReference type="Pfam" id="PF17921">
    <property type="entry name" value="Integrase_H2C2"/>
    <property type="match status" value="1"/>
</dbReference>
<dbReference type="InterPro" id="IPR001584">
    <property type="entry name" value="Integrase_cat-core"/>
</dbReference>
<feature type="domain" description="Integrase catalytic" evidence="4">
    <location>
        <begin position="956"/>
        <end position="1115"/>
    </location>
</feature>
<name>A0A284SB98_ARMOS</name>
<dbReference type="InterPro" id="IPR050951">
    <property type="entry name" value="Retrovirus_Pol_polyprotein"/>
</dbReference>
<dbReference type="InterPro" id="IPR036397">
    <property type="entry name" value="RNaseH_sf"/>
</dbReference>
<dbReference type="InterPro" id="IPR041588">
    <property type="entry name" value="Integrase_H2C2"/>
</dbReference>
<dbReference type="InterPro" id="IPR012337">
    <property type="entry name" value="RNaseH-like_sf"/>
</dbReference>
<dbReference type="OrthoDB" id="1304661at2759"/>
<feature type="compositionally biased region" description="Basic and acidic residues" evidence="3">
    <location>
        <begin position="814"/>
        <end position="827"/>
    </location>
</feature>
<dbReference type="PANTHER" id="PTHR37984">
    <property type="entry name" value="PROTEIN CBG26694"/>
    <property type="match status" value="1"/>
</dbReference>
<dbReference type="GO" id="GO:0003723">
    <property type="term" value="F:RNA binding"/>
    <property type="evidence" value="ECO:0007669"/>
    <property type="project" value="UniProtKB-KW"/>
</dbReference>
<dbReference type="Pfam" id="PF17919">
    <property type="entry name" value="RT_RNaseH_2"/>
    <property type="match status" value="1"/>
</dbReference>
<feature type="compositionally biased region" description="Polar residues" evidence="3">
    <location>
        <begin position="1344"/>
        <end position="1355"/>
    </location>
</feature>
<organism evidence="5 6">
    <name type="scientific">Armillaria ostoyae</name>
    <name type="common">Armillaria root rot fungus</name>
    <dbReference type="NCBI Taxonomy" id="47428"/>
    <lineage>
        <taxon>Eukaryota</taxon>
        <taxon>Fungi</taxon>
        <taxon>Dikarya</taxon>
        <taxon>Basidiomycota</taxon>
        <taxon>Agaricomycotina</taxon>
        <taxon>Agaricomycetes</taxon>
        <taxon>Agaricomycetidae</taxon>
        <taxon>Agaricales</taxon>
        <taxon>Marasmiineae</taxon>
        <taxon>Physalacriaceae</taxon>
        <taxon>Armillaria</taxon>
    </lineage>
</organism>
<dbReference type="PANTHER" id="PTHR37984:SF5">
    <property type="entry name" value="PROTEIN NYNRIN-LIKE"/>
    <property type="match status" value="1"/>
</dbReference>
<dbReference type="SUPFAM" id="SSF56672">
    <property type="entry name" value="DNA/RNA polymerases"/>
    <property type="match status" value="1"/>
</dbReference>
<dbReference type="GO" id="GO:0015074">
    <property type="term" value="P:DNA integration"/>
    <property type="evidence" value="ECO:0007669"/>
    <property type="project" value="InterPro"/>
</dbReference>
<protein>
    <recommendedName>
        <fullName evidence="4">Integrase catalytic domain-containing protein</fullName>
    </recommendedName>
</protein>
<evidence type="ECO:0000313" key="6">
    <source>
        <dbReference type="Proteomes" id="UP000219338"/>
    </source>
</evidence>
<dbReference type="Proteomes" id="UP000219338">
    <property type="component" value="Unassembled WGS sequence"/>
</dbReference>
<dbReference type="Gene3D" id="1.10.340.70">
    <property type="match status" value="1"/>
</dbReference>
<evidence type="ECO:0000256" key="1">
    <source>
        <dbReference type="ARBA" id="ARBA00022884"/>
    </source>
</evidence>
<feature type="region of interest" description="Disordered" evidence="3">
    <location>
        <begin position="1305"/>
        <end position="1355"/>
    </location>
</feature>
<evidence type="ECO:0000313" key="5">
    <source>
        <dbReference type="EMBL" id="SJL18239.1"/>
    </source>
</evidence>
<accession>A0A284SB98</accession>
<dbReference type="EMBL" id="FUEG01000056">
    <property type="protein sequence ID" value="SJL18239.1"/>
    <property type="molecule type" value="Genomic_DNA"/>
</dbReference>
<evidence type="ECO:0000259" key="4">
    <source>
        <dbReference type="PROSITE" id="PS50994"/>
    </source>
</evidence>
<dbReference type="InterPro" id="IPR043502">
    <property type="entry name" value="DNA/RNA_pol_sf"/>
</dbReference>
<feature type="region of interest" description="Disordered" evidence="3">
    <location>
        <begin position="814"/>
        <end position="833"/>
    </location>
</feature>
<sequence>MNDQGELALQIVQTSDGNFEIEGYMQPKEGASFSEKELRDSFLMASMTSEENLLRDEQAHGLLNSYFQGKIVPEGYKMQYHVCEHTSDGSPLLDDNEIPVYNVLVDNLRAKPTTSKPKKKKTTLVPGFEHLGARMTSPDFKPVAVLASKKYKPVALKVKPLLGDLPDKFRIVRDIKGDPLKDIPLLSTSPPEYVPTGRYTSERKAKIDENHPEGFLWPEERKLMHHFMTIQEQAFAWDDTESGHFREDFFPPIDIPIVPHTPWVLKNIPIPPGIYEEVCRIIKSKIDAGVYEPSNSSYRSRWFCVIKKDGKSLRLVHSLEPLNAVTIAHSGIPPATDELSEHFAGRACGGCLDLYVGYDERDIAVGSRDYTTFQTPFGSMRLVKLPMGWTNSVPIFHEDVTHILREEIPHVTRPYIDDVPVRGPKTRYETEDGGFETIPENPGIRRFVWEHMQNMNRVVQRMKYCGGTFSGPKTFLCVEEMTVVGHLCTYEGRKIEPDRAGVISRWGPCQHLTDVRAFLGTCGVCRKFIKDYSKIAEPLVKLTRLNVPFEWDVEQQRAMNKLKEAVVTSPAIRPIDLTSKAEVGLCVDTSYKAVGFYIYQVDEKDPTKRYYVRFGSITMNEREARFSQPKRELYGLLRALKACQYWLIGIRNLVVETDAQYIKGMLSNPGMGPNATINRWIEDILMFHFTLRHVKGSTFPADGLSRRDAQPGDEVHPDLKDYELEDHGPLKFEVAEGTSTLPKEIDEFKNEIDSRGGYMYTLATSIDDFAVELEDARSREQELRDLYLAQEDTDETICQFLKATPLIPDLEYKFDPNKREDYPEKQRTSSGLAQDERLPHVRTWLRNVRYRPEGLNDKQYLTFKQYCRNFFLDKEGRLYRRSTEGDHRLVVDKEHRMYMMRSAHDSLGHRGFYATKSLLDQRFWWPELERDVSWYVKSCHLCQVRQKTMLRIPPSVTQTPSLFQKVHCDTMIMSPASNKCKYIVHARDSLSSWPEARALQNENAKAIAIWFFEDVICRWGCPYEIVTDNGGPWVAVIQWLKDKYGITGIRITPYNSQANGKIERGHWDLRQVLFKATSGNSRKWFYFLPHVLWADRITIKRGTGCSPYFMALGAHPIVPLDVVEATWLVKPPSGILSTADLIGLRAKALAKHAQHVMEMRQKVSKNKLDTVLRYQREHKATIVDYDFKPGRLVLMRNTRVEDSLDSKMEPRYLGPLVVIRRTKGGSYVLAELDGSIVGGTVAQFRVIPYHARHSVELPKKIHELIDVSPQTLKELVDSDESVPTEYHYRTLGKKLYGVDRVRLQQSDTSGSDSDDSASEAEGYPQLNDNDSNSDEDDEVPITSRLRSSKTAIGDG</sequence>
<keyword evidence="1" id="KW-0694">RNA-binding</keyword>
<dbReference type="InterPro" id="IPR043128">
    <property type="entry name" value="Rev_trsase/Diguanyl_cyclase"/>
</dbReference>
<dbReference type="FunFam" id="1.10.340.70:FF:000001">
    <property type="entry name" value="Retrovirus-related Pol polyprotein from transposon gypsy-like Protein"/>
    <property type="match status" value="1"/>
</dbReference>
<dbReference type="Gene3D" id="3.10.10.10">
    <property type="entry name" value="HIV Type 1 Reverse Transcriptase, subunit A, domain 1"/>
    <property type="match status" value="1"/>
</dbReference>
<gene>
    <name evidence="5" type="ORF">ARMOST_21817</name>
</gene>
<dbReference type="GO" id="GO:0005634">
    <property type="term" value="C:nucleus"/>
    <property type="evidence" value="ECO:0007669"/>
    <property type="project" value="UniProtKB-ARBA"/>
</dbReference>
<feature type="compositionally biased region" description="Low complexity" evidence="3">
    <location>
        <begin position="1319"/>
        <end position="1330"/>
    </location>
</feature>
<keyword evidence="2" id="KW-0511">Multifunctional enzyme</keyword>
<keyword evidence="6" id="KW-1185">Reference proteome</keyword>
<dbReference type="CDD" id="cd01647">
    <property type="entry name" value="RT_LTR"/>
    <property type="match status" value="1"/>
</dbReference>
<proteinExistence type="predicted"/>
<dbReference type="GO" id="GO:0003824">
    <property type="term" value="F:catalytic activity"/>
    <property type="evidence" value="ECO:0007669"/>
    <property type="project" value="UniProtKB-KW"/>
</dbReference>